<evidence type="ECO:0008006" key="3">
    <source>
        <dbReference type="Google" id="ProtNLM"/>
    </source>
</evidence>
<accession>A0AAD4PWP4</accession>
<dbReference type="InterPro" id="IPR046373">
    <property type="entry name" value="Acyl-CoA_Oxase/DH_mid-dom_sf"/>
</dbReference>
<keyword evidence="2" id="KW-1185">Reference proteome</keyword>
<dbReference type="GO" id="GO:0005777">
    <property type="term" value="C:peroxisome"/>
    <property type="evidence" value="ECO:0007669"/>
    <property type="project" value="InterPro"/>
</dbReference>
<dbReference type="PANTHER" id="PTHR10909:SF382">
    <property type="entry name" value="ACYL-COENZYME A OXIDASE"/>
    <property type="match status" value="1"/>
</dbReference>
<comment type="caution">
    <text evidence="1">The sequence shown here is derived from an EMBL/GenBank/DDBJ whole genome shotgun (WGS) entry which is preliminary data.</text>
</comment>
<dbReference type="Gene3D" id="1.20.140.10">
    <property type="entry name" value="Butyryl-CoA Dehydrogenase, subunit A, domain 3"/>
    <property type="match status" value="1"/>
</dbReference>
<proteinExistence type="predicted"/>
<dbReference type="SUPFAM" id="SSF47203">
    <property type="entry name" value="Acyl-CoA dehydrogenase C-terminal domain-like"/>
    <property type="match status" value="1"/>
</dbReference>
<dbReference type="Proteomes" id="UP001201262">
    <property type="component" value="Unassembled WGS sequence"/>
</dbReference>
<evidence type="ECO:0000313" key="1">
    <source>
        <dbReference type="EMBL" id="KAH8692187.1"/>
    </source>
</evidence>
<dbReference type="AlphaFoldDB" id="A0AAD4PWP4"/>
<dbReference type="InterPro" id="IPR009100">
    <property type="entry name" value="AcylCoA_DH/oxidase_NM_dom_sf"/>
</dbReference>
<protein>
    <recommendedName>
        <fullName evidence="3">Acyl-CoA oxidase</fullName>
    </recommendedName>
</protein>
<gene>
    <name evidence="1" type="ORF">BGW36DRAFT_42969</name>
</gene>
<dbReference type="Gene3D" id="2.40.110.10">
    <property type="entry name" value="Butyryl-CoA Dehydrogenase, subunit A, domain 2"/>
    <property type="match status" value="1"/>
</dbReference>
<dbReference type="InterPro" id="IPR012258">
    <property type="entry name" value="Acyl-CoA_oxidase"/>
</dbReference>
<dbReference type="GO" id="GO:0003997">
    <property type="term" value="F:acyl-CoA oxidase activity"/>
    <property type="evidence" value="ECO:0007669"/>
    <property type="project" value="InterPro"/>
</dbReference>
<dbReference type="SUPFAM" id="SSF56645">
    <property type="entry name" value="Acyl-CoA dehydrogenase NM domain-like"/>
    <property type="match status" value="1"/>
</dbReference>
<dbReference type="EMBL" id="JAJTJA010000011">
    <property type="protein sequence ID" value="KAH8692187.1"/>
    <property type="molecule type" value="Genomic_DNA"/>
</dbReference>
<dbReference type="InterPro" id="IPR036250">
    <property type="entry name" value="AcylCo_DH-like_C"/>
</dbReference>
<evidence type="ECO:0000313" key="2">
    <source>
        <dbReference type="Proteomes" id="UP001201262"/>
    </source>
</evidence>
<organism evidence="1 2">
    <name type="scientific">Talaromyces proteolyticus</name>
    <dbReference type="NCBI Taxonomy" id="1131652"/>
    <lineage>
        <taxon>Eukaryota</taxon>
        <taxon>Fungi</taxon>
        <taxon>Dikarya</taxon>
        <taxon>Ascomycota</taxon>
        <taxon>Pezizomycotina</taxon>
        <taxon>Eurotiomycetes</taxon>
        <taxon>Eurotiomycetidae</taxon>
        <taxon>Eurotiales</taxon>
        <taxon>Trichocomaceae</taxon>
        <taxon>Talaromyces</taxon>
        <taxon>Talaromyces sect. Bacilispori</taxon>
    </lineage>
</organism>
<dbReference type="GO" id="GO:0005504">
    <property type="term" value="F:fatty acid binding"/>
    <property type="evidence" value="ECO:0007669"/>
    <property type="project" value="TreeGrafter"/>
</dbReference>
<dbReference type="GO" id="GO:0033540">
    <property type="term" value="P:fatty acid beta-oxidation using acyl-CoA oxidase"/>
    <property type="evidence" value="ECO:0007669"/>
    <property type="project" value="TreeGrafter"/>
</dbReference>
<dbReference type="GeneID" id="70251012"/>
<sequence>MPTQSYPSTLGFLSQDLFRPRYEDIPRIEHVEYTYLRARELCRHYALTMDDVLYYSPKFWHLNKDGMAVVDPIAQALISIQTNLVAGTIATYAVKRPDLRPLFEKIVRFDVATSFMLNEIGHGNDASNLETTATLRSDGGFTLQSPTPDSYKFMPPSMPVAGIPRVAVVFARLMVDGEDRGVRPFIVSLGDGKKMCTGVTSYLIPPVACGRMMDHAITSFHGVSLPPNAMLGDLAKPDNFREAFLKAIGRIGAGTLALSLWVIPFLKSATFIVGKYSMRRTVQLGLGGDRAPIISFRTQHMPVLHALAQISVLEAFADWATTQFTNTQLDPRSRYGIAVIVKAVFVNHGQDTLAGLIERSGAQGVFLHNQMTVFEALTRITTIAEGDIQVLSIRLATELLIGRYKLPSSTKPLCLLAQHEAGIIAELEQTQNTDANFHRGEEYNARILRHCRSMVVAIGLRMAYEAAAEAGVDPDLLALYEAGAMRSDSSWYVENLGLKRATQLEMERKALDEVFPKLDKLLDQLDIEPYCSAPMLSQSRWEALIKENPIYRGNGQWDALADDTCKKAEKLARL</sequence>
<reference evidence="1" key="1">
    <citation type="submission" date="2021-12" db="EMBL/GenBank/DDBJ databases">
        <title>Convergent genome expansion in fungi linked to evolution of root-endophyte symbiosis.</title>
        <authorList>
            <consortium name="DOE Joint Genome Institute"/>
            <person name="Ke Y.-H."/>
            <person name="Bonito G."/>
            <person name="Liao H.-L."/>
            <person name="Looney B."/>
            <person name="Rojas-Flechas A."/>
            <person name="Nash J."/>
            <person name="Hameed K."/>
            <person name="Schadt C."/>
            <person name="Martin F."/>
            <person name="Crous P.W."/>
            <person name="Miettinen O."/>
            <person name="Magnuson J.K."/>
            <person name="Labbe J."/>
            <person name="Jacobson D."/>
            <person name="Doktycz M.J."/>
            <person name="Veneault-Fourrey C."/>
            <person name="Kuo A."/>
            <person name="Mondo S."/>
            <person name="Calhoun S."/>
            <person name="Riley R."/>
            <person name="Ohm R."/>
            <person name="LaButti K."/>
            <person name="Andreopoulos B."/>
            <person name="Pangilinan J."/>
            <person name="Nolan M."/>
            <person name="Tritt A."/>
            <person name="Clum A."/>
            <person name="Lipzen A."/>
            <person name="Daum C."/>
            <person name="Barry K."/>
            <person name="Grigoriev I.V."/>
            <person name="Vilgalys R."/>
        </authorList>
    </citation>
    <scope>NUCLEOTIDE SEQUENCE</scope>
    <source>
        <strain evidence="1">PMI_201</strain>
    </source>
</reference>
<dbReference type="RefSeq" id="XP_046068184.1">
    <property type="nucleotide sequence ID" value="XM_046220725.1"/>
</dbReference>
<dbReference type="PANTHER" id="PTHR10909">
    <property type="entry name" value="ELECTRON TRANSPORT OXIDOREDUCTASE"/>
    <property type="match status" value="1"/>
</dbReference>
<dbReference type="GO" id="GO:0055088">
    <property type="term" value="P:lipid homeostasis"/>
    <property type="evidence" value="ECO:0007669"/>
    <property type="project" value="TreeGrafter"/>
</dbReference>
<dbReference type="GO" id="GO:0071949">
    <property type="term" value="F:FAD binding"/>
    <property type="evidence" value="ECO:0007669"/>
    <property type="project" value="InterPro"/>
</dbReference>
<name>A0AAD4PWP4_9EURO</name>